<evidence type="ECO:0000256" key="1">
    <source>
        <dbReference type="ARBA" id="ARBA00004613"/>
    </source>
</evidence>
<keyword evidence="5" id="KW-0378">Hydrolase</keyword>
<dbReference type="Pfam" id="PF00089">
    <property type="entry name" value="Trypsin"/>
    <property type="match status" value="1"/>
</dbReference>
<dbReference type="EMBL" id="JRES01000115">
    <property type="protein sequence ID" value="KNC34039.1"/>
    <property type="molecule type" value="Genomic_DNA"/>
</dbReference>
<dbReference type="InterPro" id="IPR001314">
    <property type="entry name" value="Peptidase_S1A"/>
</dbReference>
<evidence type="ECO:0000256" key="8">
    <source>
        <dbReference type="ARBA" id="ARBA00023157"/>
    </source>
</evidence>
<dbReference type="Gene3D" id="2.40.10.10">
    <property type="entry name" value="Trypsin-like serine proteases"/>
    <property type="match status" value="2"/>
</dbReference>
<evidence type="ECO:0000256" key="2">
    <source>
        <dbReference type="ARBA" id="ARBA00007664"/>
    </source>
</evidence>
<dbReference type="CDD" id="cd00190">
    <property type="entry name" value="Tryp_SPc"/>
    <property type="match status" value="1"/>
</dbReference>
<evidence type="ECO:0000256" key="9">
    <source>
        <dbReference type="SAM" id="SignalP"/>
    </source>
</evidence>
<keyword evidence="9" id="KW-0732">Signal</keyword>
<name>A0A0L0CRH9_LUCCU</name>
<dbReference type="Proteomes" id="UP000037069">
    <property type="component" value="Unassembled WGS sequence"/>
</dbReference>
<dbReference type="PANTHER" id="PTHR24276:SF96">
    <property type="entry name" value="PEPTIDASE S1 DOMAIN-CONTAINING PROTEIN"/>
    <property type="match status" value="1"/>
</dbReference>
<dbReference type="GO" id="GO:0004252">
    <property type="term" value="F:serine-type endopeptidase activity"/>
    <property type="evidence" value="ECO:0007669"/>
    <property type="project" value="InterPro"/>
</dbReference>
<dbReference type="InterPro" id="IPR043504">
    <property type="entry name" value="Peptidase_S1_PA_chymotrypsin"/>
</dbReference>
<keyword evidence="8" id="KW-1015">Disulfide bond</keyword>
<dbReference type="PROSITE" id="PS00134">
    <property type="entry name" value="TRYPSIN_HIS"/>
    <property type="match status" value="1"/>
</dbReference>
<feature type="domain" description="Peptidase S1" evidence="10">
    <location>
        <begin position="31"/>
        <end position="256"/>
    </location>
</feature>
<keyword evidence="4" id="KW-0645">Protease</keyword>
<accession>A0A0L0CRH9</accession>
<keyword evidence="7" id="KW-0865">Zymogen</keyword>
<evidence type="ECO:0000256" key="5">
    <source>
        <dbReference type="ARBA" id="ARBA00022801"/>
    </source>
</evidence>
<dbReference type="GO" id="GO:0016485">
    <property type="term" value="P:protein processing"/>
    <property type="evidence" value="ECO:0007669"/>
    <property type="project" value="UniProtKB-ARBA"/>
</dbReference>
<dbReference type="OMA" id="FTGWGTQ"/>
<evidence type="ECO:0000313" key="11">
    <source>
        <dbReference type="EMBL" id="KNC34039.1"/>
    </source>
</evidence>
<evidence type="ECO:0000259" key="10">
    <source>
        <dbReference type="PROSITE" id="PS50240"/>
    </source>
</evidence>
<dbReference type="PROSITE" id="PS50240">
    <property type="entry name" value="TRYPSIN_DOM"/>
    <property type="match status" value="1"/>
</dbReference>
<dbReference type="FunFam" id="2.40.10.10:FF:000047">
    <property type="entry name" value="Trypsin eta"/>
    <property type="match status" value="1"/>
</dbReference>
<comment type="similarity">
    <text evidence="2">Belongs to the peptidase S1 family.</text>
</comment>
<reference evidence="11 12" key="1">
    <citation type="journal article" date="2015" name="Nat. Commun.">
        <title>Lucilia cuprina genome unlocks parasitic fly biology to underpin future interventions.</title>
        <authorList>
            <person name="Anstead C.A."/>
            <person name="Korhonen P.K."/>
            <person name="Young N.D."/>
            <person name="Hall R.S."/>
            <person name="Jex A.R."/>
            <person name="Murali S.C."/>
            <person name="Hughes D.S."/>
            <person name="Lee S.F."/>
            <person name="Perry T."/>
            <person name="Stroehlein A.J."/>
            <person name="Ansell B.R."/>
            <person name="Breugelmans B."/>
            <person name="Hofmann A."/>
            <person name="Qu J."/>
            <person name="Dugan S."/>
            <person name="Lee S.L."/>
            <person name="Chao H."/>
            <person name="Dinh H."/>
            <person name="Han Y."/>
            <person name="Doddapaneni H.V."/>
            <person name="Worley K.C."/>
            <person name="Muzny D.M."/>
            <person name="Ioannidis P."/>
            <person name="Waterhouse R.M."/>
            <person name="Zdobnov E.M."/>
            <person name="James P.J."/>
            <person name="Bagnall N.H."/>
            <person name="Kotze A.C."/>
            <person name="Gibbs R.A."/>
            <person name="Richards S."/>
            <person name="Batterham P."/>
            <person name="Gasser R.B."/>
        </authorList>
    </citation>
    <scope>NUCLEOTIDE SEQUENCE [LARGE SCALE GENOMIC DNA]</scope>
    <source>
        <strain evidence="11 12">LS</strain>
        <tissue evidence="11">Full body</tissue>
    </source>
</reference>
<protein>
    <recommendedName>
        <fullName evidence="10">Peptidase S1 domain-containing protein</fullName>
    </recommendedName>
</protein>
<proteinExistence type="inferred from homology"/>
<dbReference type="AlphaFoldDB" id="A0A0L0CRH9"/>
<evidence type="ECO:0000313" key="12">
    <source>
        <dbReference type="Proteomes" id="UP000037069"/>
    </source>
</evidence>
<keyword evidence="12" id="KW-1185">Reference proteome</keyword>
<dbReference type="PANTHER" id="PTHR24276">
    <property type="entry name" value="POLYSERASE-RELATED"/>
    <property type="match status" value="1"/>
</dbReference>
<evidence type="ECO:0000256" key="4">
    <source>
        <dbReference type="ARBA" id="ARBA00022670"/>
    </source>
</evidence>
<dbReference type="SUPFAM" id="SSF50494">
    <property type="entry name" value="Trypsin-like serine proteases"/>
    <property type="match status" value="1"/>
</dbReference>
<gene>
    <name evidence="11" type="ORF">FF38_04544</name>
</gene>
<dbReference type="PRINTS" id="PR00722">
    <property type="entry name" value="CHYMOTRYPSIN"/>
</dbReference>
<keyword evidence="6" id="KW-0720">Serine protease</keyword>
<dbReference type="InterPro" id="IPR001254">
    <property type="entry name" value="Trypsin_dom"/>
</dbReference>
<evidence type="ECO:0000256" key="6">
    <source>
        <dbReference type="ARBA" id="ARBA00022825"/>
    </source>
</evidence>
<evidence type="ECO:0000256" key="7">
    <source>
        <dbReference type="ARBA" id="ARBA00023145"/>
    </source>
</evidence>
<comment type="subcellular location">
    <subcellularLocation>
        <location evidence="1">Secreted</location>
    </subcellularLocation>
</comment>
<dbReference type="InterPro" id="IPR009003">
    <property type="entry name" value="Peptidase_S1_PA"/>
</dbReference>
<dbReference type="STRING" id="7375.A0A0L0CRH9"/>
<sequence length="265" mass="29964">MIGKIQNLLIVLTVIVSATHKQLLAHASNRIIGGQLAEEGLAPYQISLQTIPGAHLCGGAIIAKEWIITAAHCVTGWPVEFLRIAVGSNLYKKPLEVYYLNDIFIHCNYDQPKYHNDIALLHVNTTIIYNDLVQPLALANVMLNTTDPLLLTGWGLISLWDPYPEKLQKLLMYQVPRKECTLILESEFPDVCVDISHICAYVKRYQGACHGDNGGPLVYNNSLVGIHSWSYPCADGYPDMFTNIWYYRDWIRQVQRGQKKCKYST</sequence>
<dbReference type="InterPro" id="IPR018114">
    <property type="entry name" value="TRYPSIN_HIS"/>
</dbReference>
<dbReference type="SMART" id="SM00020">
    <property type="entry name" value="Tryp_SPc"/>
    <property type="match status" value="1"/>
</dbReference>
<dbReference type="GO" id="GO:0005576">
    <property type="term" value="C:extracellular region"/>
    <property type="evidence" value="ECO:0007669"/>
    <property type="project" value="UniProtKB-SubCell"/>
</dbReference>
<evidence type="ECO:0000256" key="3">
    <source>
        <dbReference type="ARBA" id="ARBA00022525"/>
    </source>
</evidence>
<comment type="caution">
    <text evidence="11">The sequence shown here is derived from an EMBL/GenBank/DDBJ whole genome shotgun (WGS) entry which is preliminary data.</text>
</comment>
<feature type="signal peptide" evidence="9">
    <location>
        <begin position="1"/>
        <end position="18"/>
    </location>
</feature>
<dbReference type="InterPro" id="IPR050430">
    <property type="entry name" value="Peptidase_S1"/>
</dbReference>
<organism evidence="11 12">
    <name type="scientific">Lucilia cuprina</name>
    <name type="common">Green bottle fly</name>
    <name type="synonym">Australian sheep blowfly</name>
    <dbReference type="NCBI Taxonomy" id="7375"/>
    <lineage>
        <taxon>Eukaryota</taxon>
        <taxon>Metazoa</taxon>
        <taxon>Ecdysozoa</taxon>
        <taxon>Arthropoda</taxon>
        <taxon>Hexapoda</taxon>
        <taxon>Insecta</taxon>
        <taxon>Pterygota</taxon>
        <taxon>Neoptera</taxon>
        <taxon>Endopterygota</taxon>
        <taxon>Diptera</taxon>
        <taxon>Brachycera</taxon>
        <taxon>Muscomorpha</taxon>
        <taxon>Oestroidea</taxon>
        <taxon>Calliphoridae</taxon>
        <taxon>Luciliinae</taxon>
        <taxon>Lucilia</taxon>
    </lineage>
</organism>
<keyword evidence="3" id="KW-0964">Secreted</keyword>
<feature type="chain" id="PRO_5005536479" description="Peptidase S1 domain-containing protein" evidence="9">
    <location>
        <begin position="19"/>
        <end position="265"/>
    </location>
</feature>
<dbReference type="OrthoDB" id="8440449at2759"/>